<evidence type="ECO:0000313" key="2">
    <source>
        <dbReference type="EMBL" id="CAB9510479.1"/>
    </source>
</evidence>
<feature type="compositionally biased region" description="Basic and acidic residues" evidence="1">
    <location>
        <begin position="1058"/>
        <end position="1069"/>
    </location>
</feature>
<feature type="compositionally biased region" description="Acidic residues" evidence="1">
    <location>
        <begin position="905"/>
        <end position="940"/>
    </location>
</feature>
<feature type="compositionally biased region" description="Basic and acidic residues" evidence="1">
    <location>
        <begin position="1548"/>
        <end position="1557"/>
    </location>
</feature>
<feature type="compositionally biased region" description="Acidic residues" evidence="1">
    <location>
        <begin position="1207"/>
        <end position="1216"/>
    </location>
</feature>
<feature type="region of interest" description="Disordered" evidence="1">
    <location>
        <begin position="1058"/>
        <end position="1231"/>
    </location>
</feature>
<feature type="region of interest" description="Disordered" evidence="1">
    <location>
        <begin position="1251"/>
        <end position="1498"/>
    </location>
</feature>
<feature type="compositionally biased region" description="Low complexity" evidence="1">
    <location>
        <begin position="401"/>
        <end position="416"/>
    </location>
</feature>
<feature type="compositionally biased region" description="Low complexity" evidence="1">
    <location>
        <begin position="756"/>
        <end position="776"/>
    </location>
</feature>
<dbReference type="EMBL" id="CAICTM010000437">
    <property type="protein sequence ID" value="CAB9510479.1"/>
    <property type="molecule type" value="Genomic_DNA"/>
</dbReference>
<feature type="compositionally biased region" description="Basic and acidic residues" evidence="1">
    <location>
        <begin position="1386"/>
        <end position="1400"/>
    </location>
</feature>
<feature type="compositionally biased region" description="Basic and acidic residues" evidence="1">
    <location>
        <begin position="1483"/>
        <end position="1492"/>
    </location>
</feature>
<feature type="compositionally biased region" description="Basic and acidic residues" evidence="1">
    <location>
        <begin position="998"/>
        <end position="1008"/>
    </location>
</feature>
<evidence type="ECO:0000313" key="3">
    <source>
        <dbReference type="Proteomes" id="UP001153069"/>
    </source>
</evidence>
<gene>
    <name evidence="2" type="ORF">SEMRO_438_G143000.1</name>
</gene>
<keyword evidence="3" id="KW-1185">Reference proteome</keyword>
<sequence>MSQRPRWNPRRRHGGKRGVSLFLVLTLFLGLHIEILKWEIANFVLNNDNFNQLLQHNFLSGYNNLQILRQLQSSKSRALVQDVESMDIVPVNAFHFGFFDNLYGAPTQEEYEGLLCQTKAFYLDIFQLKLGSFIYVNLYSANWTYAPDQQEPISHTVVVHATFEDGVPLPPEEVNQAVRASSMAHFIEKFVWAAEPRGQNDERGAFYDTNTVTAEVGLYERQYQRENLEIGNIVLGSSLTCPANGYYEATLELGFFPGHSRKPTNQEIQDLIPLSEKFFTRTLQSTYTTRQVSVQLELMGWQFDDSNNNQLPLSITFHLSGTFDYGGGDVVPLEYIKEKLAHDKPLKETIMQDYIKEAAWEVPPFKESTFWDVNRARMNSKLFRYKPKRDDANGIGGDSTGPASGNNGGQQPQQSNGFGGPGGLGFPGGSSGSAGPGGSFPLRAGSFDLLGDNNATDPNDPTRTTVFNMALQPLTIPDDECREHLSNANADLDRFLTTDEYATFVNSMTNDFYAGYPYAALPDVFLGVFEDMSLRNEAGQEAIDLLGAFEPDISQENLNLLEKTRANKICKYIKSSANTAIAQAPVMSTKLNSTVGFYLGYQQADPAAEGPDMSGLDTGFQNFVGDMVGPAVQATMTEGLRKNRRELTRRELALQALRRHLQDGEAAFVMPSSAKMTSVEETECRGPDAGDPEMSCYNAEAGLDVFLKGNEAPSMAPEVGSMVEDTMEESIVNGDLQAELQKIDPNWRVRTLHAPTAAPSVAPSASPSATTPAPTEAPKKSFAQSLTEDSAGVATAATGAVILMIAIQCGREFLIDLFIKLCKMCCVCLTGRRRDDDDDEEETEYASRGDPSGEFDETVFSGQKPGEEDHNDSDEGSEEGSQEDESSSEATASSEMQSSAASTAESDDDEDDDEEESEEDEEEEEEEDEEDSSDSEEDTEGAQAEEASQLEDTDTSEAEETEAEDTEDNRTEDNRAEETDHADNPDDSETGPQPSDQKGGDDGDEPKFSSRSLGDTQAEGGAEPDDSNDYASNKAAALAATVAAGAGVAVAVTYASAREGEDNSDDEKQMNSLQGELPKAQEDASQTEYRESENAEAGAKKGHGAKVEDSVDEAEVDAADKTSDGGLGPDDIAMSGEIDTSQAEDKEDSRAKEIDQVEITDNSAKEVDETSVQEATGPEASDNEGSDDGGPEVSSRSLGEIPAVGEAEPDEADESNDNSTGSDDYASKKAAALAAAVTVGAGAAAAVTYASVREREEDPDHQQQLNSVDVEPLKAQADESSQTEHVEPDSTEPAVNKEHGDQAEGTKDEVSSIADRADTVDNQNDGGFGPDDIILPDGPRNEQSHQEGEHSQTSLNEAAKGNDEVSPHDGKVESSEEEVEIDETSNTERRQEEPMKLEGQKDEDETSVVSSVVGPADASRFSWMGIGALDPGKSQEAPPETVDQNAGDDDTSVLGTSAVESADRAKSNVGEDASSTAEGEQAVPEHHAEGDHSSVVSSVVGAADTSRFSWMGIGALDAGTSQPAPPETIESNARDDDASVLGSSAVEPSERARRSVDGGDASSTEAETEGAVNDEGDDTSVVSSVVGESNPRLSWFGLPKKLQGNHQ</sequence>
<organism evidence="2 3">
    <name type="scientific">Seminavis robusta</name>
    <dbReference type="NCBI Taxonomy" id="568900"/>
    <lineage>
        <taxon>Eukaryota</taxon>
        <taxon>Sar</taxon>
        <taxon>Stramenopiles</taxon>
        <taxon>Ochrophyta</taxon>
        <taxon>Bacillariophyta</taxon>
        <taxon>Bacillariophyceae</taxon>
        <taxon>Bacillariophycidae</taxon>
        <taxon>Naviculales</taxon>
        <taxon>Naviculaceae</taxon>
        <taxon>Seminavis</taxon>
    </lineage>
</organism>
<feature type="compositionally biased region" description="Basic and acidic residues" evidence="1">
    <location>
        <begin position="1252"/>
        <end position="1261"/>
    </location>
</feature>
<feature type="compositionally biased region" description="Basic and acidic residues" evidence="1">
    <location>
        <begin position="1295"/>
        <end position="1319"/>
    </location>
</feature>
<feature type="region of interest" description="Disordered" evidence="1">
    <location>
        <begin position="756"/>
        <end position="783"/>
    </location>
</feature>
<protein>
    <submittedName>
        <fullName evidence="2">Uncharacterized protein</fullName>
    </submittedName>
</protein>
<name>A0A9N8E0F0_9STRA</name>
<feature type="region of interest" description="Disordered" evidence="1">
    <location>
        <begin position="833"/>
        <end position="1030"/>
    </location>
</feature>
<feature type="compositionally biased region" description="Basic and acidic residues" evidence="1">
    <location>
        <begin position="968"/>
        <end position="984"/>
    </location>
</feature>
<feature type="compositionally biased region" description="Basic and acidic residues" evidence="1">
    <location>
        <begin position="1360"/>
        <end position="1374"/>
    </location>
</feature>
<evidence type="ECO:0000256" key="1">
    <source>
        <dbReference type="SAM" id="MobiDB-lite"/>
    </source>
</evidence>
<dbReference type="Proteomes" id="UP001153069">
    <property type="component" value="Unassembled WGS sequence"/>
</dbReference>
<comment type="caution">
    <text evidence="2">The sequence shown here is derived from an EMBL/GenBank/DDBJ whole genome shotgun (WGS) entry which is preliminary data.</text>
</comment>
<feature type="compositionally biased region" description="Acidic residues" evidence="1">
    <location>
        <begin position="1375"/>
        <end position="1385"/>
    </location>
</feature>
<feature type="compositionally biased region" description="Gly residues" evidence="1">
    <location>
        <begin position="417"/>
        <end position="438"/>
    </location>
</feature>
<feature type="compositionally biased region" description="Acidic residues" evidence="1">
    <location>
        <begin position="1566"/>
        <end position="1578"/>
    </location>
</feature>
<feature type="compositionally biased region" description="Low complexity" evidence="1">
    <location>
        <begin position="888"/>
        <end position="904"/>
    </location>
</feature>
<feature type="compositionally biased region" description="Acidic residues" evidence="1">
    <location>
        <begin position="869"/>
        <end position="887"/>
    </location>
</feature>
<accession>A0A9N8E0F0</accession>
<feature type="region of interest" description="Disordered" evidence="1">
    <location>
        <begin position="387"/>
        <end position="438"/>
    </location>
</feature>
<feature type="compositionally biased region" description="Acidic residues" evidence="1">
    <location>
        <begin position="948"/>
        <end position="967"/>
    </location>
</feature>
<feature type="compositionally biased region" description="Basic and acidic residues" evidence="1">
    <location>
        <begin position="1339"/>
        <end position="1350"/>
    </location>
</feature>
<proteinExistence type="predicted"/>
<feature type="compositionally biased region" description="Acidic residues" evidence="1">
    <location>
        <begin position="1181"/>
        <end position="1190"/>
    </location>
</feature>
<reference evidence="2" key="1">
    <citation type="submission" date="2020-06" db="EMBL/GenBank/DDBJ databases">
        <authorList>
            <consortium name="Plant Systems Biology data submission"/>
        </authorList>
    </citation>
    <scope>NUCLEOTIDE SEQUENCE</scope>
    <source>
        <strain evidence="2">D6</strain>
    </source>
</reference>
<feature type="region of interest" description="Disordered" evidence="1">
    <location>
        <begin position="1515"/>
        <end position="1607"/>
    </location>
</feature>
<feature type="compositionally biased region" description="Basic and acidic residues" evidence="1">
    <location>
        <begin position="1143"/>
        <end position="1155"/>
    </location>
</feature>